<keyword evidence="2" id="KW-1185">Reference proteome</keyword>
<reference evidence="1" key="1">
    <citation type="submission" date="2022-06" db="EMBL/GenBank/DDBJ databases">
        <title>Complete genome sequence of soil microorganisms Streptomyces sp. Qhu-M197 isolated from Alpine meadows habitats on the Tibetan Plateau.</title>
        <authorList>
            <person name="Zhang B."/>
            <person name="Xiang X."/>
            <person name="Fan J."/>
        </authorList>
    </citation>
    <scope>NUCLEOTIDE SEQUENCE</scope>
    <source>
        <strain evidence="1">Qhu-M197</strain>
    </source>
</reference>
<dbReference type="Proteomes" id="UP001056374">
    <property type="component" value="Chromosome"/>
</dbReference>
<proteinExistence type="predicted"/>
<evidence type="ECO:0000313" key="1">
    <source>
        <dbReference type="EMBL" id="USQ87853.1"/>
    </source>
</evidence>
<organism evidence="1 2">
    <name type="scientific">Streptomyces phaeoluteigriseus</name>
    <dbReference type="NCBI Taxonomy" id="114686"/>
    <lineage>
        <taxon>Bacteria</taxon>
        <taxon>Bacillati</taxon>
        <taxon>Actinomycetota</taxon>
        <taxon>Actinomycetes</taxon>
        <taxon>Kitasatosporales</taxon>
        <taxon>Streptomycetaceae</taxon>
        <taxon>Streptomyces</taxon>
        <taxon>Streptomyces aurantiacus group</taxon>
    </lineage>
</organism>
<dbReference type="PROSITE" id="PS51257">
    <property type="entry name" value="PROKAR_LIPOPROTEIN"/>
    <property type="match status" value="1"/>
</dbReference>
<accession>A0ABY4ZFL5</accession>
<evidence type="ECO:0000313" key="2">
    <source>
        <dbReference type="Proteomes" id="UP001056374"/>
    </source>
</evidence>
<protein>
    <recommendedName>
        <fullName evidence="3">Lipoprotein</fullName>
    </recommendedName>
</protein>
<sequence length="397" mass="41827">MAGRGRARDFGAVGLAVLLLVLLVGCGGRPATDTARAEVQRVLDRRAAAVLAHDPAAHAATGDPAAYTRLRAVPLAAWSYRVTAVRPGGDEAAADAELSYRIEGHDRAPVTVARTLRLTRDGAGRWAVASEKPAGKAGQQLWDQGTVSVVRGTHSLVLGVGQSGALLRTFAGLADRAVPAVSQAWGTDWARQVVVLVPKSLDGMAALLGSPASSYRGIAAVTTGETGGGPDAPADRVIVNPEAYAMLGPVGRQVVITHETTHVATRSDTNAATPLWLSEGYADWVGYRGTGRTPDEVAPELRKAVREGRVPGELPSDGDFGFAGDAARLARAYEGGWTACRMIADRWGEEKLDAFYRAVGEHGKRPGAVEEALGSVLGTTLEDFTAEWHRYLREELG</sequence>
<dbReference type="SUPFAM" id="SSF55486">
    <property type="entry name" value="Metalloproteases ('zincins'), catalytic domain"/>
    <property type="match status" value="1"/>
</dbReference>
<gene>
    <name evidence="1" type="ORF">NFX46_31475</name>
</gene>
<evidence type="ECO:0008006" key="3">
    <source>
        <dbReference type="Google" id="ProtNLM"/>
    </source>
</evidence>
<dbReference type="EMBL" id="CP099468">
    <property type="protein sequence ID" value="USQ87853.1"/>
    <property type="molecule type" value="Genomic_DNA"/>
</dbReference>
<name>A0ABY4ZFL5_9ACTN</name>
<dbReference type="RefSeq" id="WP_252553962.1">
    <property type="nucleotide sequence ID" value="NZ_CP099468.1"/>
</dbReference>